<name>A0A6A1WCJ9_9ROSI</name>
<dbReference type="InterPro" id="IPR001594">
    <property type="entry name" value="Palmitoyltrfase_DHHC"/>
</dbReference>
<dbReference type="GO" id="GO:0019706">
    <property type="term" value="F:protein-cysteine S-palmitoyltransferase activity"/>
    <property type="evidence" value="ECO:0007669"/>
    <property type="project" value="UniProtKB-EC"/>
</dbReference>
<organism evidence="11 12">
    <name type="scientific">Morella rubra</name>
    <name type="common">Chinese bayberry</name>
    <dbReference type="NCBI Taxonomy" id="262757"/>
    <lineage>
        <taxon>Eukaryota</taxon>
        <taxon>Viridiplantae</taxon>
        <taxon>Streptophyta</taxon>
        <taxon>Embryophyta</taxon>
        <taxon>Tracheophyta</taxon>
        <taxon>Spermatophyta</taxon>
        <taxon>Magnoliopsida</taxon>
        <taxon>eudicotyledons</taxon>
        <taxon>Gunneridae</taxon>
        <taxon>Pentapetalae</taxon>
        <taxon>rosids</taxon>
        <taxon>fabids</taxon>
        <taxon>Fagales</taxon>
        <taxon>Myricaceae</taxon>
        <taxon>Morella</taxon>
    </lineage>
</organism>
<evidence type="ECO:0000256" key="6">
    <source>
        <dbReference type="ARBA" id="ARBA00023136"/>
    </source>
</evidence>
<dbReference type="EC" id="2.3.1.225" evidence="8"/>
<evidence type="ECO:0000256" key="3">
    <source>
        <dbReference type="ARBA" id="ARBA00022679"/>
    </source>
</evidence>
<keyword evidence="7 8" id="KW-0012">Acyltransferase</keyword>
<feature type="compositionally biased region" description="Polar residues" evidence="9">
    <location>
        <begin position="358"/>
        <end position="368"/>
    </location>
</feature>
<protein>
    <recommendedName>
        <fullName evidence="8">S-acyltransferase</fullName>
        <ecNumber evidence="8">2.3.1.225</ecNumber>
    </recommendedName>
    <alternativeName>
        <fullName evidence="8">Palmitoyltransferase</fullName>
    </alternativeName>
</protein>
<dbReference type="PANTHER" id="PTHR22883:SF391">
    <property type="entry name" value="PROTEIN S-ACYLTRANSFERASE 3-RELATED"/>
    <property type="match status" value="1"/>
</dbReference>
<feature type="transmembrane region" description="Helical" evidence="8">
    <location>
        <begin position="35"/>
        <end position="55"/>
    </location>
</feature>
<evidence type="ECO:0000256" key="2">
    <source>
        <dbReference type="ARBA" id="ARBA00008574"/>
    </source>
</evidence>
<evidence type="ECO:0000256" key="4">
    <source>
        <dbReference type="ARBA" id="ARBA00022692"/>
    </source>
</evidence>
<dbReference type="GO" id="GO:0005783">
    <property type="term" value="C:endoplasmic reticulum"/>
    <property type="evidence" value="ECO:0007669"/>
    <property type="project" value="TreeGrafter"/>
</dbReference>
<dbReference type="AlphaFoldDB" id="A0A6A1WCJ9"/>
<comment type="catalytic activity">
    <reaction evidence="8">
        <text>L-cysteinyl-[protein] + hexadecanoyl-CoA = S-hexadecanoyl-L-cysteinyl-[protein] + CoA</text>
        <dbReference type="Rhea" id="RHEA:36683"/>
        <dbReference type="Rhea" id="RHEA-COMP:10131"/>
        <dbReference type="Rhea" id="RHEA-COMP:11032"/>
        <dbReference type="ChEBI" id="CHEBI:29950"/>
        <dbReference type="ChEBI" id="CHEBI:57287"/>
        <dbReference type="ChEBI" id="CHEBI:57379"/>
        <dbReference type="ChEBI" id="CHEBI:74151"/>
        <dbReference type="EC" id="2.3.1.225"/>
    </reaction>
</comment>
<dbReference type="PANTHER" id="PTHR22883">
    <property type="entry name" value="ZINC FINGER DHHC DOMAIN CONTAINING PROTEIN"/>
    <property type="match status" value="1"/>
</dbReference>
<feature type="domain" description="Palmitoyltransferase DHHC" evidence="10">
    <location>
        <begin position="143"/>
        <end position="189"/>
    </location>
</feature>
<accession>A0A6A1WCJ9</accession>
<gene>
    <name evidence="11" type="ORF">CJ030_MR2G025539</name>
</gene>
<keyword evidence="4 8" id="KW-0812">Transmembrane</keyword>
<reference evidence="11 12" key="1">
    <citation type="journal article" date="2019" name="Plant Biotechnol. J.">
        <title>The red bayberry genome and genetic basis of sex determination.</title>
        <authorList>
            <person name="Jia H.M."/>
            <person name="Jia H.J."/>
            <person name="Cai Q.L."/>
            <person name="Wang Y."/>
            <person name="Zhao H.B."/>
            <person name="Yang W.F."/>
            <person name="Wang G.Y."/>
            <person name="Li Y.H."/>
            <person name="Zhan D.L."/>
            <person name="Shen Y.T."/>
            <person name="Niu Q.F."/>
            <person name="Chang L."/>
            <person name="Qiu J."/>
            <person name="Zhao L."/>
            <person name="Xie H.B."/>
            <person name="Fu W.Y."/>
            <person name="Jin J."/>
            <person name="Li X.W."/>
            <person name="Jiao Y."/>
            <person name="Zhou C.C."/>
            <person name="Tu T."/>
            <person name="Chai C.Y."/>
            <person name="Gao J.L."/>
            <person name="Fan L.J."/>
            <person name="van de Weg E."/>
            <person name="Wang J.Y."/>
            <person name="Gao Z.S."/>
        </authorList>
    </citation>
    <scope>NUCLEOTIDE SEQUENCE [LARGE SCALE GENOMIC DNA]</scope>
    <source>
        <tissue evidence="11">Leaves</tissue>
    </source>
</reference>
<feature type="region of interest" description="Disordered" evidence="9">
    <location>
        <begin position="314"/>
        <end position="368"/>
    </location>
</feature>
<keyword evidence="6 8" id="KW-0472">Membrane</keyword>
<evidence type="ECO:0000313" key="12">
    <source>
        <dbReference type="Proteomes" id="UP000516437"/>
    </source>
</evidence>
<evidence type="ECO:0000259" key="10">
    <source>
        <dbReference type="Pfam" id="PF01529"/>
    </source>
</evidence>
<dbReference type="Pfam" id="PF01529">
    <property type="entry name" value="DHHC"/>
    <property type="match status" value="1"/>
</dbReference>
<comment type="caution">
    <text evidence="11">The sequence shown here is derived from an EMBL/GenBank/DDBJ whole genome shotgun (WGS) entry which is preliminary data.</text>
</comment>
<keyword evidence="5 8" id="KW-1133">Transmembrane helix</keyword>
<evidence type="ECO:0000256" key="8">
    <source>
        <dbReference type="RuleBase" id="RU079119"/>
    </source>
</evidence>
<evidence type="ECO:0000256" key="7">
    <source>
        <dbReference type="ARBA" id="ARBA00023315"/>
    </source>
</evidence>
<keyword evidence="12" id="KW-1185">Reference proteome</keyword>
<dbReference type="OrthoDB" id="4096362at2759"/>
<evidence type="ECO:0000256" key="1">
    <source>
        <dbReference type="ARBA" id="ARBA00004127"/>
    </source>
</evidence>
<feature type="transmembrane region" description="Helical" evidence="8">
    <location>
        <begin position="67"/>
        <end position="87"/>
    </location>
</feature>
<dbReference type="InterPro" id="IPR039859">
    <property type="entry name" value="PFA4/ZDH16/20/ERF2-like"/>
</dbReference>
<dbReference type="GO" id="GO:0006612">
    <property type="term" value="P:protein targeting to membrane"/>
    <property type="evidence" value="ECO:0007669"/>
    <property type="project" value="TreeGrafter"/>
</dbReference>
<comment type="subcellular location">
    <subcellularLocation>
        <location evidence="1">Endomembrane system</location>
        <topology evidence="1">Multi-pass membrane protein</topology>
    </subcellularLocation>
</comment>
<comment type="similarity">
    <text evidence="2 8">Belongs to the DHHC palmitoyltransferase family.</text>
</comment>
<evidence type="ECO:0000256" key="9">
    <source>
        <dbReference type="SAM" id="MobiDB-lite"/>
    </source>
</evidence>
<dbReference type="Proteomes" id="UP000516437">
    <property type="component" value="Chromosome 2"/>
</dbReference>
<dbReference type="EMBL" id="RXIC02000020">
    <property type="protein sequence ID" value="KAB1223009.1"/>
    <property type="molecule type" value="Genomic_DNA"/>
</dbReference>
<dbReference type="PROSITE" id="PS50216">
    <property type="entry name" value="DHHC"/>
    <property type="match status" value="1"/>
</dbReference>
<evidence type="ECO:0000256" key="5">
    <source>
        <dbReference type="ARBA" id="ARBA00022989"/>
    </source>
</evidence>
<sequence>MDPNHKPKRLYKVWKGSNKFFCGGRLIFGPDVASLLLSTLLIVGPAIAFCIKIYLKIKDAKNDDRLWYPVLIVGLILTVLDLTFLLLTSGRDPGIIPRNSRPPQSDEADDVPTPSMEWVNGTTPQLKLPQTKDVVVNGHTVKVKYCETCLLYRPPRTSHCSICNNCVQRFDHHCPWVGQCIGLTTYENFRYRYDKKENPYNGGTVKNLREIFFSKVPSSMNKFRSFVEKNEPIMVPSMMANLGEAIICPKEKINIEMGTKCTEGSGFSLPEILRNLDYDDLEDNMMKSVEEEGIPAFDLGLTGEQELKQFVQSSSIGDGVRMSSQQSSAGDGAGECDRSSMATNATKAVKRTDDGNNLHPSTASVFQA</sequence>
<evidence type="ECO:0000313" key="11">
    <source>
        <dbReference type="EMBL" id="KAB1223009.1"/>
    </source>
</evidence>
<keyword evidence="3 8" id="KW-0808">Transferase</keyword>
<comment type="domain">
    <text evidence="8">The DHHC domain is required for palmitoyltransferase activity.</text>
</comment>
<dbReference type="GO" id="GO:0005794">
    <property type="term" value="C:Golgi apparatus"/>
    <property type="evidence" value="ECO:0007669"/>
    <property type="project" value="TreeGrafter"/>
</dbReference>
<proteinExistence type="inferred from homology"/>